<dbReference type="EMBL" id="MLJW01000822">
    <property type="protein sequence ID" value="OIQ82277.1"/>
    <property type="molecule type" value="Genomic_DNA"/>
</dbReference>
<dbReference type="PANTHER" id="PTHR35145">
    <property type="entry name" value="CYTOPLASMIC PROTEIN-RELATED"/>
    <property type="match status" value="1"/>
</dbReference>
<proteinExistence type="predicted"/>
<comment type="caution">
    <text evidence="1">The sequence shown here is derived from an EMBL/GenBank/DDBJ whole genome shotgun (WGS) entry which is preliminary data.</text>
</comment>
<dbReference type="InterPro" id="IPR038056">
    <property type="entry name" value="YjbR-like_sf"/>
</dbReference>
<dbReference type="InterPro" id="IPR007351">
    <property type="entry name" value="YjbR"/>
</dbReference>
<dbReference type="PANTHER" id="PTHR35145:SF1">
    <property type="entry name" value="CYTOPLASMIC PROTEIN"/>
    <property type="match status" value="1"/>
</dbReference>
<dbReference type="InterPro" id="IPR058532">
    <property type="entry name" value="YjbR/MT2646/Rv2570-like"/>
</dbReference>
<dbReference type="Gene3D" id="3.90.1150.30">
    <property type="match status" value="1"/>
</dbReference>
<dbReference type="SUPFAM" id="SSF142906">
    <property type="entry name" value="YjbR-like"/>
    <property type="match status" value="1"/>
</dbReference>
<dbReference type="AlphaFoldDB" id="A0A1J5R293"/>
<protein>
    <recommendedName>
        <fullName evidence="2">MmcQ/YjbR family DNA-binding protein</fullName>
    </recommendedName>
</protein>
<sequence length="118" mass="13352">MRLHALRTFALSLPHTTWVNQWGGLVFKVADKVFFLIGLDGETIDGLVFKCSPDEFDALTDIDGIEQAPYFAKRHWVRVADLAALPSSELERRIRQSYDLVVSKLPKKTQATLRPPAE</sequence>
<organism evidence="1">
    <name type="scientific">mine drainage metagenome</name>
    <dbReference type="NCBI Taxonomy" id="410659"/>
    <lineage>
        <taxon>unclassified sequences</taxon>
        <taxon>metagenomes</taxon>
        <taxon>ecological metagenomes</taxon>
    </lineage>
</organism>
<reference evidence="1" key="1">
    <citation type="submission" date="2016-10" db="EMBL/GenBank/DDBJ databases">
        <title>Sequence of Gallionella enrichment culture.</title>
        <authorList>
            <person name="Poehlein A."/>
            <person name="Muehling M."/>
            <person name="Daniel R."/>
        </authorList>
    </citation>
    <scope>NUCLEOTIDE SEQUENCE</scope>
</reference>
<gene>
    <name evidence="1" type="ORF">GALL_359360</name>
</gene>
<evidence type="ECO:0000313" key="1">
    <source>
        <dbReference type="EMBL" id="OIQ82277.1"/>
    </source>
</evidence>
<accession>A0A1J5R293</accession>
<dbReference type="Pfam" id="PF04237">
    <property type="entry name" value="YjbR"/>
    <property type="match status" value="1"/>
</dbReference>
<evidence type="ECO:0008006" key="2">
    <source>
        <dbReference type="Google" id="ProtNLM"/>
    </source>
</evidence>
<name>A0A1J5R293_9ZZZZ</name>